<evidence type="ECO:0000313" key="1">
    <source>
        <dbReference type="EMBL" id="AEW75359.1"/>
    </source>
</evidence>
<dbReference type="EMBL" id="CP002886">
    <property type="protein sequence ID" value="AEW75359.1"/>
    <property type="molecule type" value="Genomic_DNA"/>
</dbReference>
<dbReference type="AlphaFoldDB" id="G8LFJ1"/>
<organism evidence="1 2">
    <name type="scientific">Enterobacter ludwigii</name>
    <dbReference type="NCBI Taxonomy" id="299767"/>
    <lineage>
        <taxon>Bacteria</taxon>
        <taxon>Pseudomonadati</taxon>
        <taxon>Pseudomonadota</taxon>
        <taxon>Gammaproteobacteria</taxon>
        <taxon>Enterobacterales</taxon>
        <taxon>Enterobacteriaceae</taxon>
        <taxon>Enterobacter</taxon>
        <taxon>Enterobacter cloacae complex</taxon>
    </lineage>
</organism>
<name>G8LFJ1_9ENTR</name>
<dbReference type="HOGENOM" id="CLU_3381693_0_0_6"/>
<dbReference type="KEGG" id="eec:EcWSU1_03931"/>
<sequence>MCDAFHCFPKVSKITPDNFDKLKECFKRITVIY</sequence>
<reference evidence="1 2" key="1">
    <citation type="journal article" date="2011" name="Stand. Genomic Sci.">
        <title>Complete genome of the onion pathogen Enterobacter cloacae EcWSU1.</title>
        <authorList>
            <person name="Humann J.L."/>
            <person name="Wildung M."/>
            <person name="Cheng C.H."/>
            <person name="Lee T."/>
            <person name="Stewart J.E."/>
            <person name="Drew J.C."/>
            <person name="Triplett E.W."/>
            <person name="Main D."/>
            <person name="Schroeder B.K."/>
        </authorList>
    </citation>
    <scope>NUCLEOTIDE SEQUENCE [LARGE SCALE GENOMIC DNA]</scope>
    <source>
        <strain evidence="1 2">EcWSU1</strain>
    </source>
</reference>
<protein>
    <submittedName>
        <fullName evidence="1">Uncharacterized protein</fullName>
    </submittedName>
</protein>
<accession>G8LFJ1</accession>
<gene>
    <name evidence="1" type="ORF">EcWSU1_03931</name>
</gene>
<dbReference type="Proteomes" id="UP000007838">
    <property type="component" value="Chromosome"/>
</dbReference>
<proteinExistence type="predicted"/>
<evidence type="ECO:0000313" key="2">
    <source>
        <dbReference type="Proteomes" id="UP000007838"/>
    </source>
</evidence>